<protein>
    <submittedName>
        <fullName evidence="2">Phosphonate C-P lyase system protein PhnG</fullName>
    </submittedName>
</protein>
<dbReference type="GO" id="GO:0016829">
    <property type="term" value="F:lyase activity"/>
    <property type="evidence" value="ECO:0007669"/>
    <property type="project" value="UniProtKB-KW"/>
</dbReference>
<dbReference type="RefSeq" id="WP_076148505.1">
    <property type="nucleotide sequence ID" value="NZ_LWLN01000002.1"/>
</dbReference>
<dbReference type="Pfam" id="PF06754">
    <property type="entry name" value="PhnG"/>
    <property type="match status" value="1"/>
</dbReference>
<feature type="compositionally biased region" description="Basic and acidic residues" evidence="1">
    <location>
        <begin position="126"/>
        <end position="138"/>
    </location>
</feature>
<keyword evidence="3" id="KW-1185">Reference proteome</keyword>
<dbReference type="InterPro" id="IPR009609">
    <property type="entry name" value="Phosphonate_metab_PhnG"/>
</dbReference>
<name>A0A1S8ARP0_9EURY</name>
<dbReference type="EMBL" id="LWLN01000002">
    <property type="protein sequence ID" value="OLZ39191.1"/>
    <property type="molecule type" value="Genomic_DNA"/>
</dbReference>
<gene>
    <name evidence="2" type="ORF">A6E15_17430</name>
</gene>
<dbReference type="Proteomes" id="UP000189370">
    <property type="component" value="Unassembled WGS sequence"/>
</dbReference>
<dbReference type="GO" id="GO:0015716">
    <property type="term" value="P:organic phosphonate transport"/>
    <property type="evidence" value="ECO:0007669"/>
    <property type="project" value="InterPro"/>
</dbReference>
<sequence length="147" mass="16125">MVDPHDRSDRFELIAACEGATLAQFANDVLEGDPPLSVRQEPRPQLLMQQVCDPVEHRPFNLGEVLVTPAEVELEETRGFAMVPGKGERAALSGAIVDAAVAAGHEETPAIVAALEDVAARQREQRRRDWAQSKHTAVEFETMEGQE</sequence>
<evidence type="ECO:0000256" key="1">
    <source>
        <dbReference type="SAM" id="MobiDB-lite"/>
    </source>
</evidence>
<evidence type="ECO:0000313" key="2">
    <source>
        <dbReference type="EMBL" id="OLZ39191.1"/>
    </source>
</evidence>
<reference evidence="3" key="1">
    <citation type="submission" date="2016-04" db="EMBL/GenBank/DDBJ databases">
        <authorList>
            <person name="Chen S.-C."/>
            <person name="Lai M.-C."/>
        </authorList>
    </citation>
    <scope>NUCLEOTIDE SEQUENCE [LARGE SCALE GENOMIC DNA]</scope>
    <source>
        <strain evidence="3">AB14</strain>
    </source>
</reference>
<accession>A0A1S8ARP0</accession>
<proteinExistence type="predicted"/>
<dbReference type="GO" id="GO:0019634">
    <property type="term" value="P:organic phosphonate metabolic process"/>
    <property type="evidence" value="ECO:0007669"/>
    <property type="project" value="InterPro"/>
</dbReference>
<keyword evidence="2" id="KW-0456">Lyase</keyword>
<evidence type="ECO:0000313" key="3">
    <source>
        <dbReference type="Proteomes" id="UP000189370"/>
    </source>
</evidence>
<dbReference type="STRING" id="301967.A6E15_17430"/>
<feature type="region of interest" description="Disordered" evidence="1">
    <location>
        <begin position="126"/>
        <end position="147"/>
    </location>
</feature>
<dbReference type="NCBIfam" id="TIGR03293">
    <property type="entry name" value="PhnG_redo"/>
    <property type="match status" value="1"/>
</dbReference>
<dbReference type="OrthoDB" id="182774at2157"/>
<dbReference type="AlphaFoldDB" id="A0A1S8ARP0"/>
<organism evidence="2 3">
    <name type="scientific">Natrinema saccharevitans</name>
    <dbReference type="NCBI Taxonomy" id="301967"/>
    <lineage>
        <taxon>Archaea</taxon>
        <taxon>Methanobacteriati</taxon>
        <taxon>Methanobacteriota</taxon>
        <taxon>Stenosarchaea group</taxon>
        <taxon>Halobacteria</taxon>
        <taxon>Halobacteriales</taxon>
        <taxon>Natrialbaceae</taxon>
        <taxon>Natrinema</taxon>
    </lineage>
</organism>
<comment type="caution">
    <text evidence="2">The sequence shown here is derived from an EMBL/GenBank/DDBJ whole genome shotgun (WGS) entry which is preliminary data.</text>
</comment>